<evidence type="ECO:0000313" key="2">
    <source>
        <dbReference type="EMBL" id="NJP68776.1"/>
    </source>
</evidence>
<accession>A0ABX1ARJ8</accession>
<sequence length="114" mass="13284">LRHRLRARAEDRIRAARATGLRNLPLHTTAQNKIWLEIVQLALDLLAWMPMLALTGTARLWEPRRLRFRLFSAAAQLVTTGRRRILRLTRHWPWPWTNLITGALERLALLPDPG</sequence>
<evidence type="ECO:0000259" key="1">
    <source>
        <dbReference type="Pfam" id="PF13701"/>
    </source>
</evidence>
<evidence type="ECO:0000313" key="3">
    <source>
        <dbReference type="Proteomes" id="UP000746503"/>
    </source>
</evidence>
<dbReference type="Proteomes" id="UP000746503">
    <property type="component" value="Unassembled WGS sequence"/>
</dbReference>
<feature type="non-terminal residue" evidence="2">
    <location>
        <position position="1"/>
    </location>
</feature>
<keyword evidence="3" id="KW-1185">Reference proteome</keyword>
<dbReference type="InterPro" id="IPR025668">
    <property type="entry name" value="Tnp_DDE_dom"/>
</dbReference>
<dbReference type="EMBL" id="JAAVJB010000275">
    <property type="protein sequence ID" value="NJP68776.1"/>
    <property type="molecule type" value="Genomic_DNA"/>
</dbReference>
<organism evidence="2 3">
    <name type="scientific">Streptomyces spiramenti</name>
    <dbReference type="NCBI Taxonomy" id="2720606"/>
    <lineage>
        <taxon>Bacteria</taxon>
        <taxon>Bacillati</taxon>
        <taxon>Actinomycetota</taxon>
        <taxon>Actinomycetes</taxon>
        <taxon>Kitasatosporales</taxon>
        <taxon>Streptomycetaceae</taxon>
        <taxon>Streptomyces</taxon>
    </lineage>
</organism>
<gene>
    <name evidence="2" type="ORF">HCJ92_21395</name>
</gene>
<dbReference type="RefSeq" id="WP_209311421.1">
    <property type="nucleotide sequence ID" value="NZ_JAAVJB010000275.1"/>
</dbReference>
<comment type="caution">
    <text evidence="2">The sequence shown here is derived from an EMBL/GenBank/DDBJ whole genome shotgun (WGS) entry which is preliminary data.</text>
</comment>
<protein>
    <submittedName>
        <fullName evidence="2">IS1380 family transposase</fullName>
    </submittedName>
</protein>
<feature type="domain" description="Transposase DDE" evidence="1">
    <location>
        <begin position="3"/>
        <end position="110"/>
    </location>
</feature>
<proteinExistence type="predicted"/>
<dbReference type="Pfam" id="PF13701">
    <property type="entry name" value="DDE_Tnp_1_4"/>
    <property type="match status" value="1"/>
</dbReference>
<reference evidence="2 3" key="1">
    <citation type="submission" date="2020-03" db="EMBL/GenBank/DDBJ databases">
        <title>Draft genome of Streptomyces sp. ventii, isolated from the Axial Seamount in the Pacific Ocean, and resequencing of the two type strains Streptomyces lonarensis strain NCL 716 and Streptomyces bohaiensis strain 11A07.</title>
        <authorList>
            <person name="Loughran R.M."/>
            <person name="Pfannmuller K.M."/>
            <person name="Wasson B.J."/>
            <person name="Deadmond M.C."/>
            <person name="Paddock B.E."/>
            <person name="Koyack M.J."/>
            <person name="Gallegos D.A."/>
            <person name="Mitchell E.A."/>
            <person name="Ushijima B."/>
            <person name="Saw J.H."/>
            <person name="Mcphail K.L."/>
            <person name="Videau P."/>
        </authorList>
    </citation>
    <scope>NUCLEOTIDE SEQUENCE [LARGE SCALE GENOMIC DNA]</scope>
    <source>
        <strain evidence="3">5675061</strain>
    </source>
</reference>
<name>A0ABX1ARJ8_9ACTN</name>